<dbReference type="OrthoDB" id="7394051at2759"/>
<sequence>MLRAWLIDNNTKNWALGCYFVQFQKNSSFHRTIKRSPYKALFGSEPKIGFQSSHISKELLEKLVTEEDLDLLLKKQDHDITSTPEDLPVISLKNNNDASKYLLAPELIDYNASKGLLVPEFINYTASASKDLLAPGFINYAASASKDQLAPELISYTASISYDLSMVKSTNNNTSVSYGQLETVNKSTSTPASTVKTSVVLLASEGKAAVNDSEACCVVCGMESTGAHSCAICKNQVHAICGNAVGDEGYGSKILCYLCQKEENVKYQRENAAKHLKRSAEKMKEVSLKKFKDFSVNSPVL</sequence>
<dbReference type="Gene3D" id="3.30.420.10">
    <property type="entry name" value="Ribonuclease H-like superfamily/Ribonuclease H"/>
    <property type="match status" value="1"/>
</dbReference>
<protein>
    <submittedName>
        <fullName evidence="2">Integrase catalytic domain-containing protein</fullName>
    </submittedName>
</protein>
<dbReference type="EMBL" id="BMAV01023740">
    <property type="protein sequence ID" value="GFY79676.1"/>
    <property type="molecule type" value="Genomic_DNA"/>
</dbReference>
<dbReference type="Pfam" id="PF23663">
    <property type="entry name" value="Znf_SCAND3"/>
    <property type="match status" value="1"/>
</dbReference>
<accession>A0A8X6YUS3</accession>
<dbReference type="GO" id="GO:0003676">
    <property type="term" value="F:nucleic acid binding"/>
    <property type="evidence" value="ECO:0007669"/>
    <property type="project" value="InterPro"/>
</dbReference>
<dbReference type="Proteomes" id="UP000886998">
    <property type="component" value="Unassembled WGS sequence"/>
</dbReference>
<organism evidence="2 3">
    <name type="scientific">Trichonephila inaurata madagascariensis</name>
    <dbReference type="NCBI Taxonomy" id="2747483"/>
    <lineage>
        <taxon>Eukaryota</taxon>
        <taxon>Metazoa</taxon>
        <taxon>Ecdysozoa</taxon>
        <taxon>Arthropoda</taxon>
        <taxon>Chelicerata</taxon>
        <taxon>Arachnida</taxon>
        <taxon>Araneae</taxon>
        <taxon>Araneomorphae</taxon>
        <taxon>Entelegynae</taxon>
        <taxon>Araneoidea</taxon>
        <taxon>Nephilidae</taxon>
        <taxon>Trichonephila</taxon>
        <taxon>Trichonephila inaurata</taxon>
    </lineage>
</organism>
<name>A0A8X6YUS3_9ARAC</name>
<dbReference type="AlphaFoldDB" id="A0A8X6YUS3"/>
<dbReference type="InterPro" id="IPR057560">
    <property type="entry name" value="Znf_SCAND3"/>
</dbReference>
<reference evidence="2" key="1">
    <citation type="submission" date="2020-08" db="EMBL/GenBank/DDBJ databases">
        <title>Multicomponent nature underlies the extraordinary mechanical properties of spider dragline silk.</title>
        <authorList>
            <person name="Kono N."/>
            <person name="Nakamura H."/>
            <person name="Mori M."/>
            <person name="Yoshida Y."/>
            <person name="Ohtoshi R."/>
            <person name="Malay A.D."/>
            <person name="Moran D.A.P."/>
            <person name="Tomita M."/>
            <person name="Numata K."/>
            <person name="Arakawa K."/>
        </authorList>
    </citation>
    <scope>NUCLEOTIDE SEQUENCE</scope>
</reference>
<gene>
    <name evidence="2" type="primary">evm_012805</name>
    <name evidence="2" type="ORF">TNIN_479091</name>
</gene>
<evidence type="ECO:0000313" key="2">
    <source>
        <dbReference type="EMBL" id="GFY79676.1"/>
    </source>
</evidence>
<evidence type="ECO:0000313" key="3">
    <source>
        <dbReference type="Proteomes" id="UP000886998"/>
    </source>
</evidence>
<feature type="domain" description="SCAN" evidence="1">
    <location>
        <begin position="225"/>
        <end position="272"/>
    </location>
</feature>
<proteinExistence type="predicted"/>
<dbReference type="InterPro" id="IPR036397">
    <property type="entry name" value="RNaseH_sf"/>
</dbReference>
<keyword evidence="3" id="KW-1185">Reference proteome</keyword>
<comment type="caution">
    <text evidence="2">The sequence shown here is derived from an EMBL/GenBank/DDBJ whole genome shotgun (WGS) entry which is preliminary data.</text>
</comment>
<evidence type="ECO:0000259" key="1">
    <source>
        <dbReference type="Pfam" id="PF23663"/>
    </source>
</evidence>